<dbReference type="EMBL" id="JAHJDP010000048">
    <property type="protein sequence ID" value="MBU2691234.1"/>
    <property type="molecule type" value="Genomic_DNA"/>
</dbReference>
<protein>
    <submittedName>
        <fullName evidence="3">Phosphatase PAP2 family protein</fullName>
    </submittedName>
</protein>
<feature type="transmembrane region" description="Helical" evidence="1">
    <location>
        <begin position="38"/>
        <end position="55"/>
    </location>
</feature>
<organism evidence="3 4">
    <name type="scientific">Eiseniibacteriota bacterium</name>
    <dbReference type="NCBI Taxonomy" id="2212470"/>
    <lineage>
        <taxon>Bacteria</taxon>
        <taxon>Candidatus Eiseniibacteriota</taxon>
    </lineage>
</organism>
<comment type="caution">
    <text evidence="3">The sequence shown here is derived from an EMBL/GenBank/DDBJ whole genome shotgun (WGS) entry which is preliminary data.</text>
</comment>
<name>A0A948RZT5_UNCEI</name>
<keyword evidence="1" id="KW-1133">Transmembrane helix</keyword>
<feature type="domain" description="Phosphatidic acid phosphatase type 2/haloperoxidase" evidence="2">
    <location>
        <begin position="60"/>
        <end position="170"/>
    </location>
</feature>
<dbReference type="AlphaFoldDB" id="A0A948RZT5"/>
<feature type="transmembrane region" description="Helical" evidence="1">
    <location>
        <begin position="129"/>
        <end position="149"/>
    </location>
</feature>
<evidence type="ECO:0000313" key="3">
    <source>
        <dbReference type="EMBL" id="MBU2691234.1"/>
    </source>
</evidence>
<dbReference type="Gene3D" id="1.20.144.10">
    <property type="entry name" value="Phosphatidic acid phosphatase type 2/haloperoxidase"/>
    <property type="match status" value="2"/>
</dbReference>
<evidence type="ECO:0000259" key="2">
    <source>
        <dbReference type="SMART" id="SM00014"/>
    </source>
</evidence>
<dbReference type="PANTHER" id="PTHR14969">
    <property type="entry name" value="SPHINGOSINE-1-PHOSPHATE PHOSPHOHYDROLASE"/>
    <property type="match status" value="1"/>
</dbReference>
<reference evidence="3" key="1">
    <citation type="submission" date="2021-05" db="EMBL/GenBank/DDBJ databases">
        <title>Energy efficiency and biological interactions define the core microbiome of deep oligotrophic groundwater.</title>
        <authorList>
            <person name="Mehrshad M."/>
            <person name="Lopez-Fernandez M."/>
            <person name="Bell E."/>
            <person name="Bernier-Latmani R."/>
            <person name="Bertilsson S."/>
            <person name="Dopson M."/>
        </authorList>
    </citation>
    <scope>NUCLEOTIDE SEQUENCE</scope>
    <source>
        <strain evidence="3">Modern_marine.mb.64</strain>
    </source>
</reference>
<keyword evidence="1" id="KW-0472">Membrane</keyword>
<dbReference type="PANTHER" id="PTHR14969:SF13">
    <property type="entry name" value="AT30094P"/>
    <property type="match status" value="1"/>
</dbReference>
<gene>
    <name evidence="3" type="ORF">KJ970_09915</name>
</gene>
<evidence type="ECO:0000256" key="1">
    <source>
        <dbReference type="SAM" id="Phobius"/>
    </source>
</evidence>
<accession>A0A948RZT5</accession>
<dbReference type="SUPFAM" id="SSF48317">
    <property type="entry name" value="Acid phosphatase/Vanadium-dependent haloperoxidase"/>
    <property type="match status" value="1"/>
</dbReference>
<feature type="transmembrane region" description="Helical" evidence="1">
    <location>
        <begin position="155"/>
        <end position="181"/>
    </location>
</feature>
<proteinExistence type="predicted"/>
<dbReference type="InterPro" id="IPR000326">
    <property type="entry name" value="PAP2/HPO"/>
</dbReference>
<dbReference type="SMART" id="SM00014">
    <property type="entry name" value="acidPPc"/>
    <property type="match status" value="1"/>
</dbReference>
<dbReference type="Pfam" id="PF01569">
    <property type="entry name" value="PAP2"/>
    <property type="match status" value="1"/>
</dbReference>
<keyword evidence="1" id="KW-0812">Transmembrane</keyword>
<dbReference type="Proteomes" id="UP000777784">
    <property type="component" value="Unassembled WGS sequence"/>
</dbReference>
<dbReference type="InterPro" id="IPR036938">
    <property type="entry name" value="PAP2/HPO_sf"/>
</dbReference>
<evidence type="ECO:0000313" key="4">
    <source>
        <dbReference type="Proteomes" id="UP000777784"/>
    </source>
</evidence>
<sequence>MLERMIELDVFAFHWLREVTRSTWGDAFFPWLTDLDHFRIPILVGWLLLMIFGGLRGRKAGLLLAVTLILTDQISASLLKEMVGRVRPCFALDGVNPLISQSHSFSFPSSHAANSVGGAAILALVLGRWWWSGLLLAGAISFSRVYVGVHYPLDLIGGALIGMGLALLLYATGGPIATRVAGWRWRRRSSRDPD</sequence>